<evidence type="ECO:0000256" key="5">
    <source>
        <dbReference type="SAM" id="Phobius"/>
    </source>
</evidence>
<dbReference type="Gene3D" id="1.25.40.10">
    <property type="entry name" value="Tetratricopeptide repeat domain"/>
    <property type="match status" value="1"/>
</dbReference>
<organism evidence="7 8">
    <name type="scientific">Alkalimarinus alittae</name>
    <dbReference type="NCBI Taxonomy" id="2961619"/>
    <lineage>
        <taxon>Bacteria</taxon>
        <taxon>Pseudomonadati</taxon>
        <taxon>Pseudomonadota</taxon>
        <taxon>Gammaproteobacteria</taxon>
        <taxon>Alteromonadales</taxon>
        <taxon>Alteromonadaceae</taxon>
        <taxon>Alkalimarinus</taxon>
    </lineage>
</organism>
<keyword evidence="5" id="KW-1133">Transmembrane helix</keyword>
<keyword evidence="8" id="KW-1185">Reference proteome</keyword>
<dbReference type="SUPFAM" id="SSF53300">
    <property type="entry name" value="vWA-like"/>
    <property type="match status" value="1"/>
</dbReference>
<sequence>MSFFELASQFHFLRPLWLLALIIVPIVLWLSTKAQTYNDSDWNKAIPPELLQHLMVGEQTSSSKSTQHWKWFAIIIAIMILALAGPTWIQKPQPLHQQSDNLAVVLDLSLSMLASDQKPDRLTRAKHKLRDLLEQRKEGNTALIVYSGDSYVVTPLTDDTNTLKSMLPPLDPFIMPAMGSRPDLAIKQAINVLKNGGGTGGKILLITDGIEENNLQQIESLLKETHFPLSVLAVGTEEGGPINIPERGYLKDNGSVIIPKTDFNRLNQLAANHSGIMARISFSDSDIEALKAITDADSDSINTNDKNDDTLDENSLYDQWHDAGYLFALLLIPIVLLGHRKGAFSLVLLLSFTLQPNDVMAFEWKDLWKTPDQQAMEIVHEDPAKAAELFQDPQWKGIAQYKAKQFEQAQQSFETESSTTSLYNQATALARQQKFEEAVAAYDEVLKQDPNFDDAASNKALIEKFLEEQEPKDQQSSEQSEQSEQGDSDSKDQQENQDQQQNQGQDQQGENSEQQDSQDSGSEGEPQDQQQSQSEGSENQPSDQGQQGQDPADKQSEAQQAQEKSEQEAEEQKQAQQTDKSEPSEQQSAEEQQAQGAEQDELTDEETQAFEQWMRRVPDDPGGLLRRKFSQQYQQKRGQQSQPEGQPIW</sequence>
<dbReference type="EMBL" id="CP100390">
    <property type="protein sequence ID" value="UZE97577.1"/>
    <property type="molecule type" value="Genomic_DNA"/>
</dbReference>
<feature type="compositionally biased region" description="Low complexity" evidence="4">
    <location>
        <begin position="631"/>
        <end position="642"/>
    </location>
</feature>
<feature type="region of interest" description="Disordered" evidence="4">
    <location>
        <begin position="468"/>
        <end position="649"/>
    </location>
</feature>
<feature type="transmembrane region" description="Helical" evidence="5">
    <location>
        <begin position="71"/>
        <end position="89"/>
    </location>
</feature>
<dbReference type="InterPro" id="IPR019734">
    <property type="entry name" value="TPR_rpt"/>
</dbReference>
<keyword evidence="5" id="KW-0472">Membrane</keyword>
<dbReference type="InterPro" id="IPR013105">
    <property type="entry name" value="TPR_2"/>
</dbReference>
<keyword evidence="2 3" id="KW-0802">TPR repeat</keyword>
<protein>
    <submittedName>
        <fullName evidence="7">VWA domain-containing protein</fullName>
    </submittedName>
</protein>
<feature type="repeat" description="TPR" evidence="3">
    <location>
        <begin position="419"/>
        <end position="452"/>
    </location>
</feature>
<evidence type="ECO:0000313" key="7">
    <source>
        <dbReference type="EMBL" id="UZE97577.1"/>
    </source>
</evidence>
<evidence type="ECO:0000256" key="4">
    <source>
        <dbReference type="SAM" id="MobiDB-lite"/>
    </source>
</evidence>
<dbReference type="InterPro" id="IPR036465">
    <property type="entry name" value="vWFA_dom_sf"/>
</dbReference>
<dbReference type="InterPro" id="IPR011990">
    <property type="entry name" value="TPR-like_helical_dom_sf"/>
</dbReference>
<feature type="compositionally biased region" description="Basic and acidic residues" evidence="4">
    <location>
        <begin position="563"/>
        <end position="583"/>
    </location>
</feature>
<dbReference type="PANTHER" id="PTHR22550:SF14">
    <property type="entry name" value="VWFA DOMAIN-CONTAINING PROTEIN"/>
    <property type="match status" value="1"/>
</dbReference>
<dbReference type="SMART" id="SM00327">
    <property type="entry name" value="VWA"/>
    <property type="match status" value="1"/>
</dbReference>
<evidence type="ECO:0000256" key="3">
    <source>
        <dbReference type="PROSITE-ProRule" id="PRU00339"/>
    </source>
</evidence>
<proteinExistence type="predicted"/>
<name>A0ABY6N6G0_9ALTE</name>
<feature type="compositionally biased region" description="Low complexity" evidence="4">
    <location>
        <begin position="496"/>
        <end position="550"/>
    </location>
</feature>
<dbReference type="InterPro" id="IPR050768">
    <property type="entry name" value="UPF0353/GerABKA_families"/>
</dbReference>
<dbReference type="Pfam" id="PF07719">
    <property type="entry name" value="TPR_2"/>
    <property type="match status" value="1"/>
</dbReference>
<dbReference type="Gene3D" id="3.40.50.410">
    <property type="entry name" value="von Willebrand factor, type A domain"/>
    <property type="match status" value="1"/>
</dbReference>
<dbReference type="Proteomes" id="UP001163739">
    <property type="component" value="Chromosome"/>
</dbReference>
<reference evidence="7" key="1">
    <citation type="submission" date="2022-06" db="EMBL/GenBank/DDBJ databases">
        <title>Alkalimarinus sp. nov., isolated from gut of a Alitta virens.</title>
        <authorList>
            <person name="Yang A.I."/>
            <person name="Shin N.-R."/>
        </authorList>
    </citation>
    <scope>NUCLEOTIDE SEQUENCE</scope>
    <source>
        <strain evidence="7">A2M4</strain>
    </source>
</reference>
<evidence type="ECO:0000256" key="2">
    <source>
        <dbReference type="ARBA" id="ARBA00022803"/>
    </source>
</evidence>
<dbReference type="SUPFAM" id="SSF48452">
    <property type="entry name" value="TPR-like"/>
    <property type="match status" value="1"/>
</dbReference>
<feature type="compositionally biased region" description="Acidic residues" evidence="4">
    <location>
        <begin position="598"/>
        <end position="608"/>
    </location>
</feature>
<feature type="transmembrane region" description="Helical" evidence="5">
    <location>
        <begin position="12"/>
        <end position="30"/>
    </location>
</feature>
<dbReference type="Pfam" id="PF13519">
    <property type="entry name" value="VWA_2"/>
    <property type="match status" value="1"/>
</dbReference>
<keyword evidence="1" id="KW-0677">Repeat</keyword>
<dbReference type="InterPro" id="IPR002035">
    <property type="entry name" value="VWF_A"/>
</dbReference>
<feature type="domain" description="VWFA" evidence="6">
    <location>
        <begin position="101"/>
        <end position="297"/>
    </location>
</feature>
<gene>
    <name evidence="7" type="ORF">NKI27_07500</name>
</gene>
<keyword evidence="5" id="KW-0812">Transmembrane</keyword>
<evidence type="ECO:0000259" key="6">
    <source>
        <dbReference type="PROSITE" id="PS50234"/>
    </source>
</evidence>
<feature type="compositionally biased region" description="Low complexity" evidence="4">
    <location>
        <begin position="476"/>
        <end position="485"/>
    </location>
</feature>
<accession>A0ABY6N6G0</accession>
<dbReference type="PROSITE" id="PS50234">
    <property type="entry name" value="VWFA"/>
    <property type="match status" value="1"/>
</dbReference>
<dbReference type="PROSITE" id="PS50005">
    <property type="entry name" value="TPR"/>
    <property type="match status" value="1"/>
</dbReference>
<dbReference type="SMART" id="SM00028">
    <property type="entry name" value="TPR"/>
    <property type="match status" value="1"/>
</dbReference>
<evidence type="ECO:0000313" key="8">
    <source>
        <dbReference type="Proteomes" id="UP001163739"/>
    </source>
</evidence>
<evidence type="ECO:0000256" key="1">
    <source>
        <dbReference type="ARBA" id="ARBA00022737"/>
    </source>
</evidence>
<dbReference type="RefSeq" id="WP_265049051.1">
    <property type="nucleotide sequence ID" value="NZ_CP100390.1"/>
</dbReference>
<dbReference type="PANTHER" id="PTHR22550">
    <property type="entry name" value="SPORE GERMINATION PROTEIN"/>
    <property type="match status" value="1"/>
</dbReference>
<feature type="compositionally biased region" description="Low complexity" evidence="4">
    <location>
        <begin position="584"/>
        <end position="597"/>
    </location>
</feature>